<sequence>MYGNERRQNWRFENPYAWNRGISPPRGPREEGRTFKYYEEEHCTVSHNPSFSGPSGPRMYANMATEDGGFAGSGLMPCGPQYPGEEYRPVSRMSSFSGPHMYANMATGDGSFAGSGLMPIGTQYPGEEYKPR</sequence>
<gene>
    <name evidence="1" type="ORF">EJ02DRAFT_451388</name>
</gene>
<dbReference type="Proteomes" id="UP000800038">
    <property type="component" value="Unassembled WGS sequence"/>
</dbReference>
<accession>A0A6A5T1X3</accession>
<keyword evidence="2" id="KW-1185">Reference proteome</keyword>
<name>A0A6A5T1X3_9PLEO</name>
<dbReference type="AlphaFoldDB" id="A0A6A5T1X3"/>
<evidence type="ECO:0000313" key="1">
    <source>
        <dbReference type="EMBL" id="KAF1945679.1"/>
    </source>
</evidence>
<organism evidence="1 2">
    <name type="scientific">Clathrospora elynae</name>
    <dbReference type="NCBI Taxonomy" id="706981"/>
    <lineage>
        <taxon>Eukaryota</taxon>
        <taxon>Fungi</taxon>
        <taxon>Dikarya</taxon>
        <taxon>Ascomycota</taxon>
        <taxon>Pezizomycotina</taxon>
        <taxon>Dothideomycetes</taxon>
        <taxon>Pleosporomycetidae</taxon>
        <taxon>Pleosporales</taxon>
        <taxon>Diademaceae</taxon>
        <taxon>Clathrospora</taxon>
    </lineage>
</organism>
<dbReference type="EMBL" id="ML976008">
    <property type="protein sequence ID" value="KAF1945679.1"/>
    <property type="molecule type" value="Genomic_DNA"/>
</dbReference>
<proteinExistence type="predicted"/>
<evidence type="ECO:0000313" key="2">
    <source>
        <dbReference type="Proteomes" id="UP000800038"/>
    </source>
</evidence>
<protein>
    <submittedName>
        <fullName evidence="1">Uncharacterized protein</fullName>
    </submittedName>
</protein>
<reference evidence="1" key="1">
    <citation type="journal article" date="2020" name="Stud. Mycol.">
        <title>101 Dothideomycetes genomes: a test case for predicting lifestyles and emergence of pathogens.</title>
        <authorList>
            <person name="Haridas S."/>
            <person name="Albert R."/>
            <person name="Binder M."/>
            <person name="Bloem J."/>
            <person name="Labutti K."/>
            <person name="Salamov A."/>
            <person name="Andreopoulos B."/>
            <person name="Baker S."/>
            <person name="Barry K."/>
            <person name="Bills G."/>
            <person name="Bluhm B."/>
            <person name="Cannon C."/>
            <person name="Castanera R."/>
            <person name="Culley D."/>
            <person name="Daum C."/>
            <person name="Ezra D."/>
            <person name="Gonzalez J."/>
            <person name="Henrissat B."/>
            <person name="Kuo A."/>
            <person name="Liang C."/>
            <person name="Lipzen A."/>
            <person name="Lutzoni F."/>
            <person name="Magnuson J."/>
            <person name="Mondo S."/>
            <person name="Nolan M."/>
            <person name="Ohm R."/>
            <person name="Pangilinan J."/>
            <person name="Park H.-J."/>
            <person name="Ramirez L."/>
            <person name="Alfaro M."/>
            <person name="Sun H."/>
            <person name="Tritt A."/>
            <person name="Yoshinaga Y."/>
            <person name="Zwiers L.-H."/>
            <person name="Turgeon B."/>
            <person name="Goodwin S."/>
            <person name="Spatafora J."/>
            <person name="Crous P."/>
            <person name="Grigoriev I."/>
        </authorList>
    </citation>
    <scope>NUCLEOTIDE SEQUENCE</scope>
    <source>
        <strain evidence="1">CBS 161.51</strain>
    </source>
</reference>